<dbReference type="InterPro" id="IPR022527">
    <property type="entry name" value="Sucrose_phospho"/>
</dbReference>
<dbReference type="OrthoDB" id="9805159at2"/>
<organism evidence="5 6">
    <name type="scientific">Fastidiosipila sanguinis</name>
    <dbReference type="NCBI Taxonomy" id="236753"/>
    <lineage>
        <taxon>Bacteria</taxon>
        <taxon>Bacillati</taxon>
        <taxon>Bacillota</taxon>
        <taxon>Clostridia</taxon>
        <taxon>Eubacteriales</taxon>
        <taxon>Oscillospiraceae</taxon>
        <taxon>Fastidiosipila</taxon>
    </lineage>
</organism>
<proteinExistence type="inferred from homology"/>
<dbReference type="GO" id="GO:0005975">
    <property type="term" value="P:carbohydrate metabolic process"/>
    <property type="evidence" value="ECO:0007669"/>
    <property type="project" value="InterPro"/>
</dbReference>
<evidence type="ECO:0000259" key="4">
    <source>
        <dbReference type="SMART" id="SM00642"/>
    </source>
</evidence>
<evidence type="ECO:0000313" key="6">
    <source>
        <dbReference type="Proteomes" id="UP000237947"/>
    </source>
</evidence>
<keyword evidence="6" id="KW-1185">Reference proteome</keyword>
<evidence type="ECO:0000256" key="2">
    <source>
        <dbReference type="ARBA" id="ARBA00022676"/>
    </source>
</evidence>
<dbReference type="InterPro" id="IPR045857">
    <property type="entry name" value="O16G_dom_2"/>
</dbReference>
<dbReference type="Gene3D" id="3.20.20.80">
    <property type="entry name" value="Glycosidases"/>
    <property type="match status" value="1"/>
</dbReference>
<dbReference type="AlphaFoldDB" id="A0A2S0KNH4"/>
<name>A0A2S0KNH4_9FIRM</name>
<dbReference type="KEGG" id="fsa:C5Q98_04745"/>
<comment type="similarity">
    <text evidence="1">Belongs to the glycosyl hydrolase 13 family. Sucrose phosphorylase subfamily.</text>
</comment>
<dbReference type="RefSeq" id="WP_106012524.1">
    <property type="nucleotide sequence ID" value="NZ_CP027226.1"/>
</dbReference>
<dbReference type="InterPro" id="IPR006047">
    <property type="entry name" value="GH13_cat_dom"/>
</dbReference>
<evidence type="ECO:0000313" key="5">
    <source>
        <dbReference type="EMBL" id="AVM42568.1"/>
    </source>
</evidence>
<protein>
    <submittedName>
        <fullName evidence="5">Sucrose phosphorylase</fullName>
    </submittedName>
</protein>
<dbReference type="SMART" id="SM00642">
    <property type="entry name" value="Aamy"/>
    <property type="match status" value="1"/>
</dbReference>
<evidence type="ECO:0000256" key="1">
    <source>
        <dbReference type="ARBA" id="ARBA00008452"/>
    </source>
</evidence>
<dbReference type="EMBL" id="CP027226">
    <property type="protein sequence ID" value="AVM42568.1"/>
    <property type="molecule type" value="Genomic_DNA"/>
</dbReference>
<dbReference type="PANTHER" id="PTHR38784">
    <property type="entry name" value="SUCROSE PHOSPHORYLASE"/>
    <property type="match status" value="1"/>
</dbReference>
<evidence type="ECO:0000256" key="3">
    <source>
        <dbReference type="ARBA" id="ARBA00022679"/>
    </source>
</evidence>
<accession>A0A2S0KNH4</accession>
<dbReference type="GO" id="GO:0004645">
    <property type="term" value="F:1,4-alpha-oligoglucan phosphorylase activity"/>
    <property type="evidence" value="ECO:0007669"/>
    <property type="project" value="InterPro"/>
</dbReference>
<dbReference type="NCBIfam" id="TIGR03852">
    <property type="entry name" value="sucrose_gtfA"/>
    <property type="match status" value="1"/>
</dbReference>
<sequence>MTKLITYPDSLGGNLKELEQVLEEDFKGIFSGVHILPPYPSSGDRGFAPIDYKQIDPRFGNWEDISRIAEKYDLTLDFMVNHVSAQSKMFKDYLENGDKSEYKDFFLTPEKIFGKNEPSADDIKNLVLRRKRPWSDYKLANGETIRIWTTFGGQDPSEQLDVDINTDIVRNYYKDLFEFFASKGLKELRMDAIAYAVKKPGTSCFFVEPEIYEFMNWIEAEANKAGIKILHEIHAPLKDMRKLAQKKYQNYDFLISYAILEALLIKDAKLLVKLLEDPDRPDDWVTLIDCHDGIPVQPDMNGILNEADMVEVVNITERNGAKFTELHSTEKAYENAPNVHQICGTLYSLLGEDDDSFVIARAIQLFVPGIPQVYYEGIFGGVHDYPEYERTGDGRELNRRNYSRADIREALQRERTQRILKLIEFRNNNKFYEGSFSVAYSENKLELIWTNIFDKYDTKLEIDLNSLEARIITSESGKEEVFKI</sequence>
<keyword evidence="3" id="KW-0808">Transferase</keyword>
<keyword evidence="2" id="KW-0328">Glycosyltransferase</keyword>
<dbReference type="Gene3D" id="3.90.400.10">
    <property type="entry name" value="Oligo-1,6-glucosidase, Domain 2"/>
    <property type="match status" value="1"/>
</dbReference>
<dbReference type="InterPro" id="IPR017853">
    <property type="entry name" value="GH"/>
</dbReference>
<reference evidence="6" key="1">
    <citation type="submission" date="2018-02" db="EMBL/GenBank/DDBJ databases">
        <authorList>
            <person name="Holder M.E."/>
            <person name="Ajami N.J."/>
            <person name="Petrosino J.F."/>
        </authorList>
    </citation>
    <scope>NUCLEOTIDE SEQUENCE [LARGE SCALE GENOMIC DNA]</scope>
    <source>
        <strain evidence="6">CCUG 47711</strain>
    </source>
</reference>
<dbReference type="Proteomes" id="UP000237947">
    <property type="component" value="Chromosome"/>
</dbReference>
<dbReference type="Pfam" id="PF00128">
    <property type="entry name" value="Alpha-amylase"/>
    <property type="match status" value="1"/>
</dbReference>
<feature type="domain" description="Glycosyl hydrolase family 13 catalytic" evidence="4">
    <location>
        <begin position="5"/>
        <end position="404"/>
    </location>
</feature>
<gene>
    <name evidence="5" type="primary">gtfA</name>
    <name evidence="5" type="ORF">C5Q98_04745</name>
</gene>
<dbReference type="PANTHER" id="PTHR38784:SF1">
    <property type="entry name" value="SUCROSE PHOSPHORYLASE"/>
    <property type="match status" value="1"/>
</dbReference>
<dbReference type="SUPFAM" id="SSF51445">
    <property type="entry name" value="(Trans)glycosidases"/>
    <property type="match status" value="1"/>
</dbReference>